<name>A0AAP0PB33_9MAGN</name>
<keyword evidence="1" id="KW-0805">Transcription regulation</keyword>
<keyword evidence="7" id="KW-1185">Reference proteome</keyword>
<evidence type="ECO:0000313" key="6">
    <source>
        <dbReference type="EMBL" id="KAK9138068.1"/>
    </source>
</evidence>
<proteinExistence type="predicted"/>
<dbReference type="Proteomes" id="UP001417504">
    <property type="component" value="Unassembled WGS sequence"/>
</dbReference>
<dbReference type="Gene3D" id="2.170.150.80">
    <property type="entry name" value="NAC domain"/>
    <property type="match status" value="1"/>
</dbReference>
<dbReference type="PROSITE" id="PS51005">
    <property type="entry name" value="NAC"/>
    <property type="match status" value="1"/>
</dbReference>
<dbReference type="GO" id="GO:0003677">
    <property type="term" value="F:DNA binding"/>
    <property type="evidence" value="ECO:0007669"/>
    <property type="project" value="UniProtKB-KW"/>
</dbReference>
<dbReference type="SUPFAM" id="SSF101941">
    <property type="entry name" value="NAC domain"/>
    <property type="match status" value="1"/>
</dbReference>
<dbReference type="Pfam" id="PF02365">
    <property type="entry name" value="NAM"/>
    <property type="match status" value="1"/>
</dbReference>
<keyword evidence="4" id="KW-0539">Nucleus</keyword>
<sequence>MKDLISDRSTINTGFPHYCAPLVPLAHPTYISGIHESARLRQGRDELEDIEIYIRVKNAYTFVHSNLGTFGALIKEVPYLIEVYETHKVRVPRDVGTSGLESLRNHTYNPHLILEIDEDQDGRGRTAGNGFWHENTAGTKVFNHQGAVIGHRRSLVYYMYDSPLNDDEKNDKVIEIEDKKSVKSSSTKTNWIMNEFRLPDPYPKSKSSSKGPRWTICKIGETGRRGNNIDEEEVILAINRIWQEDG</sequence>
<protein>
    <recommendedName>
        <fullName evidence="5">NAC domain-containing protein</fullName>
    </recommendedName>
</protein>
<dbReference type="InterPro" id="IPR036093">
    <property type="entry name" value="NAC_dom_sf"/>
</dbReference>
<evidence type="ECO:0000256" key="2">
    <source>
        <dbReference type="ARBA" id="ARBA00023125"/>
    </source>
</evidence>
<evidence type="ECO:0000256" key="3">
    <source>
        <dbReference type="ARBA" id="ARBA00023163"/>
    </source>
</evidence>
<evidence type="ECO:0000256" key="4">
    <source>
        <dbReference type="ARBA" id="ARBA00023242"/>
    </source>
</evidence>
<keyword evidence="3" id="KW-0804">Transcription</keyword>
<dbReference type="InterPro" id="IPR003441">
    <property type="entry name" value="NAC-dom"/>
</dbReference>
<feature type="domain" description="NAC" evidence="5">
    <location>
        <begin position="34"/>
        <end position="222"/>
    </location>
</feature>
<evidence type="ECO:0000313" key="7">
    <source>
        <dbReference type="Proteomes" id="UP001417504"/>
    </source>
</evidence>
<gene>
    <name evidence="6" type="ORF">Sjap_008662</name>
</gene>
<comment type="caution">
    <text evidence="6">The sequence shown here is derived from an EMBL/GenBank/DDBJ whole genome shotgun (WGS) entry which is preliminary data.</text>
</comment>
<dbReference type="GO" id="GO:0006355">
    <property type="term" value="P:regulation of DNA-templated transcription"/>
    <property type="evidence" value="ECO:0007669"/>
    <property type="project" value="InterPro"/>
</dbReference>
<dbReference type="EMBL" id="JBBNAE010000003">
    <property type="protein sequence ID" value="KAK9138068.1"/>
    <property type="molecule type" value="Genomic_DNA"/>
</dbReference>
<evidence type="ECO:0000259" key="5">
    <source>
        <dbReference type="PROSITE" id="PS51005"/>
    </source>
</evidence>
<reference evidence="6 7" key="1">
    <citation type="submission" date="2024-01" db="EMBL/GenBank/DDBJ databases">
        <title>Genome assemblies of Stephania.</title>
        <authorList>
            <person name="Yang L."/>
        </authorList>
    </citation>
    <scope>NUCLEOTIDE SEQUENCE [LARGE SCALE GENOMIC DNA]</scope>
    <source>
        <strain evidence="6">QJT</strain>
        <tissue evidence="6">Leaf</tissue>
    </source>
</reference>
<evidence type="ECO:0000256" key="1">
    <source>
        <dbReference type="ARBA" id="ARBA00023015"/>
    </source>
</evidence>
<organism evidence="6 7">
    <name type="scientific">Stephania japonica</name>
    <dbReference type="NCBI Taxonomy" id="461633"/>
    <lineage>
        <taxon>Eukaryota</taxon>
        <taxon>Viridiplantae</taxon>
        <taxon>Streptophyta</taxon>
        <taxon>Embryophyta</taxon>
        <taxon>Tracheophyta</taxon>
        <taxon>Spermatophyta</taxon>
        <taxon>Magnoliopsida</taxon>
        <taxon>Ranunculales</taxon>
        <taxon>Menispermaceae</taxon>
        <taxon>Menispermoideae</taxon>
        <taxon>Cissampelideae</taxon>
        <taxon>Stephania</taxon>
    </lineage>
</organism>
<dbReference type="AlphaFoldDB" id="A0AAP0PB33"/>
<keyword evidence="2" id="KW-0238">DNA-binding</keyword>
<accession>A0AAP0PB33</accession>